<reference evidence="2" key="1">
    <citation type="submission" date="2025-08" db="UniProtKB">
        <authorList>
            <consortium name="Ensembl"/>
        </authorList>
    </citation>
    <scope>IDENTIFICATION</scope>
</reference>
<evidence type="ECO:0000256" key="1">
    <source>
        <dbReference type="SAM" id="MobiDB-lite"/>
    </source>
</evidence>
<dbReference type="Ensembl" id="ENSPCLT00000022620.1">
    <property type="protein sequence ID" value="ENSPCLP00000016958.1"/>
    <property type="gene ID" value="ENSPCLG00000014070.1"/>
</dbReference>
<proteinExistence type="predicted"/>
<organism evidence="2 3">
    <name type="scientific">Phasianus colchicus</name>
    <name type="common">Common pheasant</name>
    <dbReference type="NCBI Taxonomy" id="9054"/>
    <lineage>
        <taxon>Eukaryota</taxon>
        <taxon>Metazoa</taxon>
        <taxon>Chordata</taxon>
        <taxon>Craniata</taxon>
        <taxon>Vertebrata</taxon>
        <taxon>Euteleostomi</taxon>
        <taxon>Archelosauria</taxon>
        <taxon>Archosauria</taxon>
        <taxon>Dinosauria</taxon>
        <taxon>Saurischia</taxon>
        <taxon>Theropoda</taxon>
        <taxon>Coelurosauria</taxon>
        <taxon>Aves</taxon>
        <taxon>Neognathae</taxon>
        <taxon>Galloanserae</taxon>
        <taxon>Galliformes</taxon>
        <taxon>Phasianidae</taxon>
        <taxon>Phasianinae</taxon>
        <taxon>Phasianus</taxon>
    </lineage>
</organism>
<dbReference type="AlphaFoldDB" id="A0A669QFB3"/>
<evidence type="ECO:0000313" key="3">
    <source>
        <dbReference type="Proteomes" id="UP000472261"/>
    </source>
</evidence>
<feature type="region of interest" description="Disordered" evidence="1">
    <location>
        <begin position="60"/>
        <end position="83"/>
    </location>
</feature>
<reference evidence="2" key="2">
    <citation type="submission" date="2025-09" db="UniProtKB">
        <authorList>
            <consortium name="Ensembl"/>
        </authorList>
    </citation>
    <scope>IDENTIFICATION</scope>
</reference>
<name>A0A669QFB3_PHACC</name>
<keyword evidence="3" id="KW-1185">Reference proteome</keyword>
<evidence type="ECO:0000313" key="2">
    <source>
        <dbReference type="Ensembl" id="ENSPCLP00000016958.1"/>
    </source>
</evidence>
<protein>
    <submittedName>
        <fullName evidence="2">Uncharacterized protein</fullName>
    </submittedName>
</protein>
<dbReference type="Proteomes" id="UP000472261">
    <property type="component" value="Unplaced"/>
</dbReference>
<sequence length="151" mass="15713">GTCEPGAAHPEVLGVHVQLVTVQLGQLGEGVLDVVQVLHSIPEGGEHFLAMGTDHGVAKDGGGAGEVPKGRKEPLGPGVDNQQPVGNRIPNHSTLPCCEAGDHNLGLLGPSSQHTSRCMWFSLSSSSRRACQAWVLLVLSHHLLSSLLTLG</sequence>
<accession>A0A669QFB3</accession>